<dbReference type="PANTHER" id="PTHR38797">
    <property type="entry name" value="NUCLEAR PORE COMPLEX PROTEIN NUP85-RELATED"/>
    <property type="match status" value="1"/>
</dbReference>
<dbReference type="AlphaFoldDB" id="A0A9W8TPA7"/>
<name>A0A9W8TPA7_9PEZI</name>
<dbReference type="InterPro" id="IPR022085">
    <property type="entry name" value="OpdG"/>
</dbReference>
<dbReference type="Pfam" id="PF12311">
    <property type="entry name" value="DUF3632"/>
    <property type="match status" value="1"/>
</dbReference>
<evidence type="ECO:0000313" key="1">
    <source>
        <dbReference type="EMBL" id="KAJ3574712.1"/>
    </source>
</evidence>
<dbReference type="Proteomes" id="UP001148614">
    <property type="component" value="Unassembled WGS sequence"/>
</dbReference>
<dbReference type="InterPro" id="IPR053204">
    <property type="entry name" value="Oxopyrrolidines_Biosynth-assoc"/>
</dbReference>
<protein>
    <submittedName>
        <fullName evidence="1">Uncharacterized protein</fullName>
    </submittedName>
</protein>
<keyword evidence="2" id="KW-1185">Reference proteome</keyword>
<accession>A0A9W8TPA7</accession>
<dbReference type="EMBL" id="JANPWZ010000592">
    <property type="protein sequence ID" value="KAJ3574712.1"/>
    <property type="molecule type" value="Genomic_DNA"/>
</dbReference>
<proteinExistence type="predicted"/>
<reference evidence="1" key="1">
    <citation type="submission" date="2022-07" db="EMBL/GenBank/DDBJ databases">
        <title>Genome Sequence of Xylaria arbuscula.</title>
        <authorList>
            <person name="Buettner E."/>
        </authorList>
    </citation>
    <scope>NUCLEOTIDE SEQUENCE</scope>
    <source>
        <strain evidence="1">VT107</strain>
    </source>
</reference>
<gene>
    <name evidence="1" type="ORF">NPX13_g4276</name>
</gene>
<evidence type="ECO:0000313" key="2">
    <source>
        <dbReference type="Proteomes" id="UP001148614"/>
    </source>
</evidence>
<dbReference type="PANTHER" id="PTHR38797:SF6">
    <property type="match status" value="1"/>
</dbReference>
<sequence>MSRQPPTSEQSWANKQRWISQFSPKEEFKLLQDLVTKEEATPRDAVQQVINLASAATASRSTEQSAASLVDYHVSLSVIELAQQLDHSKHTKLVEFMSLLQKHKHTDPSTGPSTGEQVQTDRARLFQDLPSFGYVELETWHEFGGAYKNPCDLDMTPQQKHRFANLNAFIAQLSQVVDVENMPEGQLHPLDKTLHAIWTMQTALENKSRLPAELADSAAMRAACMWFLYASDRLMKNVHGSRTFGDNGGAESSNSREEYALQGYKGYTLGRWQLWRKGLEEAKNACQDGKTKALIENALAQMQRAERDE</sequence>
<comment type="caution">
    <text evidence="1">The sequence shown here is derived from an EMBL/GenBank/DDBJ whole genome shotgun (WGS) entry which is preliminary data.</text>
</comment>
<organism evidence="1 2">
    <name type="scientific">Xylaria arbuscula</name>
    <dbReference type="NCBI Taxonomy" id="114810"/>
    <lineage>
        <taxon>Eukaryota</taxon>
        <taxon>Fungi</taxon>
        <taxon>Dikarya</taxon>
        <taxon>Ascomycota</taxon>
        <taxon>Pezizomycotina</taxon>
        <taxon>Sordariomycetes</taxon>
        <taxon>Xylariomycetidae</taxon>
        <taxon>Xylariales</taxon>
        <taxon>Xylariaceae</taxon>
        <taxon>Xylaria</taxon>
    </lineage>
</organism>